<proteinExistence type="predicted"/>
<dbReference type="Proteomes" id="UP000275846">
    <property type="component" value="Unassembled WGS sequence"/>
</dbReference>
<dbReference type="AlphaFoldDB" id="A0A183S9J9"/>
<evidence type="ECO:0000313" key="1">
    <source>
        <dbReference type="EMBL" id="VDL86442.1"/>
    </source>
</evidence>
<evidence type="ECO:0000313" key="3">
    <source>
        <dbReference type="WBParaSite" id="SSLN_0000093501-mRNA-1"/>
    </source>
</evidence>
<reference evidence="1 2" key="2">
    <citation type="submission" date="2018-11" db="EMBL/GenBank/DDBJ databases">
        <authorList>
            <consortium name="Pathogen Informatics"/>
        </authorList>
    </citation>
    <scope>NUCLEOTIDE SEQUENCE [LARGE SCALE GENOMIC DNA]</scope>
    <source>
        <strain evidence="1 2">NST_G2</strain>
    </source>
</reference>
<keyword evidence="2" id="KW-1185">Reference proteome</keyword>
<dbReference type="EMBL" id="UYSU01000983">
    <property type="protein sequence ID" value="VDL86442.1"/>
    <property type="molecule type" value="Genomic_DNA"/>
</dbReference>
<name>A0A183S9J9_SCHSO</name>
<accession>A0A183S9J9</accession>
<reference evidence="3" key="1">
    <citation type="submission" date="2016-06" db="UniProtKB">
        <authorList>
            <consortium name="WormBaseParasite"/>
        </authorList>
    </citation>
    <scope>IDENTIFICATION</scope>
</reference>
<organism evidence="3">
    <name type="scientific">Schistocephalus solidus</name>
    <name type="common">Tapeworm</name>
    <dbReference type="NCBI Taxonomy" id="70667"/>
    <lineage>
        <taxon>Eukaryota</taxon>
        <taxon>Metazoa</taxon>
        <taxon>Spiralia</taxon>
        <taxon>Lophotrochozoa</taxon>
        <taxon>Platyhelminthes</taxon>
        <taxon>Cestoda</taxon>
        <taxon>Eucestoda</taxon>
        <taxon>Diphyllobothriidea</taxon>
        <taxon>Diphyllobothriidae</taxon>
        <taxon>Schistocephalus</taxon>
    </lineage>
</organism>
<dbReference type="WBParaSite" id="SSLN_0000093501-mRNA-1">
    <property type="protein sequence ID" value="SSLN_0000093501-mRNA-1"/>
    <property type="gene ID" value="SSLN_0000093501"/>
</dbReference>
<gene>
    <name evidence="1" type="ORF">SSLN_LOCUS897</name>
</gene>
<evidence type="ECO:0000313" key="2">
    <source>
        <dbReference type="Proteomes" id="UP000275846"/>
    </source>
</evidence>
<protein>
    <submittedName>
        <fullName evidence="1 3">Uncharacterized protein</fullName>
    </submittedName>
</protein>
<sequence>MTSPIFPTILQSLHLCPGQQSPVRIACILKNVFDANLFSLISAASTEVRSPTEFGGFSSTSPFGLQLGDCEVVDVLRVKVVVQGITLVLPGPSLSPVPPSHLLPPTVESAVRCVFGLPATDDRASSRPASPGSRALALCLATLRVSLAGEVSDSSRFRPHTTRLDRSGFLIGRTLGWLASNSNHLGRRQARSKTVPMTGI</sequence>